<dbReference type="InterPro" id="IPR036890">
    <property type="entry name" value="HATPase_C_sf"/>
</dbReference>
<feature type="transmembrane region" description="Helical" evidence="1">
    <location>
        <begin position="127"/>
        <end position="146"/>
    </location>
</feature>
<feature type="transmembrane region" description="Helical" evidence="1">
    <location>
        <begin position="87"/>
        <end position="107"/>
    </location>
</feature>
<keyword evidence="1" id="KW-0812">Transmembrane</keyword>
<evidence type="ECO:0000313" key="2">
    <source>
        <dbReference type="EMBL" id="CAB4937365.1"/>
    </source>
</evidence>
<name>A0A6J7J2C0_9ZZZZ</name>
<feature type="transmembrane region" description="Helical" evidence="1">
    <location>
        <begin position="21"/>
        <end position="41"/>
    </location>
</feature>
<keyword evidence="1" id="KW-0472">Membrane</keyword>
<sequence>MPDEADGIEPLTLRERLGGRWSLSWQAWAVSTGCVLLGVMGSASATGGSTGVWLAWLILGLAGCLAAGLFMIALSRTVYRHRRQTPVAVWIVVTCSALSGLIVTWTIMALAPFTGIESGFGTLEQCIVVGLLSAYGACMLILLFDYRDRTSTARKALIEQAVQLELEALQRTTIAAQLQEQLAADVAAELSTARIDLESRLRLARDAEGIDAGANPREWIEISALLRDTAQSAIRPLSARMWQQAAEDYPRQSGWVIIPNIVRGQPFRPLLIIIIHLLGGLTDALALFGTERGAALIGVQCLGILVICEGVNALMRRYPAQHARIFIGGLVLLQGGVFVTVHVREAWLPGSASGSWAFVQVVVGTAVVFLTSGFGAWRQFDADSRDLFRDRVRRNQVASIARSRQLADLARQASRVLHGSVQTRLHSCAMAIDGASAAGDEQGRIDALLEAMTILAQPLHEERTAGSVRDEVQRKVDLWGALCEFTVDVEDDGNGPESLSETVGRVVEEGISNAMRHGQATRIDISVTIANGRCQVELTDNGCGPGSGRPGVGSALLHQSSGGDWTLTGLEQGSRLTVAVRL</sequence>
<dbReference type="EMBL" id="CAFBNB010000199">
    <property type="protein sequence ID" value="CAB4937365.1"/>
    <property type="molecule type" value="Genomic_DNA"/>
</dbReference>
<accession>A0A6J7J2C0</accession>
<feature type="transmembrane region" description="Helical" evidence="1">
    <location>
        <begin position="355"/>
        <end position="377"/>
    </location>
</feature>
<organism evidence="2">
    <name type="scientific">freshwater metagenome</name>
    <dbReference type="NCBI Taxonomy" id="449393"/>
    <lineage>
        <taxon>unclassified sequences</taxon>
        <taxon>metagenomes</taxon>
        <taxon>ecological metagenomes</taxon>
    </lineage>
</organism>
<proteinExistence type="predicted"/>
<feature type="transmembrane region" description="Helical" evidence="1">
    <location>
        <begin position="53"/>
        <end position="75"/>
    </location>
</feature>
<feature type="transmembrane region" description="Helical" evidence="1">
    <location>
        <begin position="294"/>
        <end position="313"/>
    </location>
</feature>
<gene>
    <name evidence="2" type="ORF">UFOPK3720_01060</name>
</gene>
<keyword evidence="1" id="KW-1133">Transmembrane helix</keyword>
<feature type="transmembrane region" description="Helical" evidence="1">
    <location>
        <begin position="270"/>
        <end position="288"/>
    </location>
</feature>
<dbReference type="AlphaFoldDB" id="A0A6J7J2C0"/>
<reference evidence="2" key="1">
    <citation type="submission" date="2020-05" db="EMBL/GenBank/DDBJ databases">
        <authorList>
            <person name="Chiriac C."/>
            <person name="Salcher M."/>
            <person name="Ghai R."/>
            <person name="Kavagutti S V."/>
        </authorList>
    </citation>
    <scope>NUCLEOTIDE SEQUENCE</scope>
</reference>
<evidence type="ECO:0000256" key="1">
    <source>
        <dbReference type="SAM" id="Phobius"/>
    </source>
</evidence>
<dbReference type="SUPFAM" id="SSF55874">
    <property type="entry name" value="ATPase domain of HSP90 chaperone/DNA topoisomerase II/histidine kinase"/>
    <property type="match status" value="1"/>
</dbReference>
<feature type="transmembrane region" description="Helical" evidence="1">
    <location>
        <begin position="325"/>
        <end position="343"/>
    </location>
</feature>
<protein>
    <submittedName>
        <fullName evidence="2">Unannotated protein</fullName>
    </submittedName>
</protein>
<dbReference type="Gene3D" id="3.30.565.10">
    <property type="entry name" value="Histidine kinase-like ATPase, C-terminal domain"/>
    <property type="match status" value="1"/>
</dbReference>